<sequence length="148" mass="15773">MRKNDYGRSAFRRAMFPALALFLLTPETKAAEIGARNGPFVLTDKNLSDLIVNGYEIRTALGNSLLVQKGTSVFSCSFATDAEKLSFKPYFQCAELREEGRLGAEISQNIPPGTSSPAAGQDAAPAPGLAPVTAAETVISCISQRNDC</sequence>
<name>A0A081BDJ1_9HYPH</name>
<evidence type="ECO:0000256" key="1">
    <source>
        <dbReference type="SAM" id="MobiDB-lite"/>
    </source>
</evidence>
<dbReference type="eggNOG" id="ENOG502ZJ2X">
    <property type="taxonomic scope" value="Bacteria"/>
</dbReference>
<organism evidence="3 4">
    <name type="scientific">Tepidicaulis marinus</name>
    <dbReference type="NCBI Taxonomy" id="1333998"/>
    <lineage>
        <taxon>Bacteria</taxon>
        <taxon>Pseudomonadati</taxon>
        <taxon>Pseudomonadota</taxon>
        <taxon>Alphaproteobacteria</taxon>
        <taxon>Hyphomicrobiales</taxon>
        <taxon>Parvibaculaceae</taxon>
        <taxon>Tepidicaulis</taxon>
    </lineage>
</organism>
<protein>
    <submittedName>
        <fullName evidence="3">Conserved protein</fullName>
    </submittedName>
</protein>
<feature type="signal peptide" evidence="2">
    <location>
        <begin position="1"/>
        <end position="30"/>
    </location>
</feature>
<proteinExistence type="predicted"/>
<feature type="region of interest" description="Disordered" evidence="1">
    <location>
        <begin position="106"/>
        <end position="128"/>
    </location>
</feature>
<dbReference type="AlphaFoldDB" id="A0A081BDJ1"/>
<feature type="compositionally biased region" description="Polar residues" evidence="1">
    <location>
        <begin position="106"/>
        <end position="116"/>
    </location>
</feature>
<evidence type="ECO:0000256" key="2">
    <source>
        <dbReference type="SAM" id="SignalP"/>
    </source>
</evidence>
<comment type="caution">
    <text evidence="3">The sequence shown here is derived from an EMBL/GenBank/DDBJ whole genome shotgun (WGS) entry which is preliminary data.</text>
</comment>
<feature type="compositionally biased region" description="Low complexity" evidence="1">
    <location>
        <begin position="117"/>
        <end position="128"/>
    </location>
</feature>
<dbReference type="STRING" id="1333998.M2A_2608"/>
<evidence type="ECO:0000313" key="4">
    <source>
        <dbReference type="Proteomes" id="UP000028702"/>
    </source>
</evidence>
<dbReference type="EMBL" id="BBIO01000015">
    <property type="protein sequence ID" value="GAK46109.1"/>
    <property type="molecule type" value="Genomic_DNA"/>
</dbReference>
<reference evidence="3 4" key="1">
    <citation type="submission" date="2014-07" db="EMBL/GenBank/DDBJ databases">
        <title>Tepidicaulis marinum gen. nov., sp. nov., a novel marine bacterium denitrifying nitrate to nitrous oxide strictly under microaerobic conditions.</title>
        <authorList>
            <person name="Takeuchi M."/>
            <person name="Yamagishi T."/>
            <person name="Kamagata Y."/>
            <person name="Oshima K."/>
            <person name="Hattori M."/>
            <person name="Katayama T."/>
            <person name="Hanada S."/>
            <person name="Tamaki H."/>
            <person name="Marumo K."/>
            <person name="Maeda H."/>
            <person name="Nedachi M."/>
            <person name="Iwasaki W."/>
            <person name="Suwa Y."/>
            <person name="Sakata S."/>
        </authorList>
    </citation>
    <scope>NUCLEOTIDE SEQUENCE [LARGE SCALE GENOMIC DNA]</scope>
    <source>
        <strain evidence="3 4">MA2</strain>
    </source>
</reference>
<feature type="chain" id="PRO_5001755074" evidence="2">
    <location>
        <begin position="31"/>
        <end position="148"/>
    </location>
</feature>
<keyword evidence="2" id="KW-0732">Signal</keyword>
<evidence type="ECO:0000313" key="3">
    <source>
        <dbReference type="EMBL" id="GAK46109.1"/>
    </source>
</evidence>
<dbReference type="RefSeq" id="WP_045448369.1">
    <property type="nucleotide sequence ID" value="NZ_BBIO01000015.1"/>
</dbReference>
<accession>A0A081BDJ1</accession>
<dbReference type="Proteomes" id="UP000028702">
    <property type="component" value="Unassembled WGS sequence"/>
</dbReference>
<gene>
    <name evidence="3" type="ORF">M2A_2608</name>
</gene>
<keyword evidence="4" id="KW-1185">Reference proteome</keyword>